<feature type="domain" description="NADH:flavin oxidoreductase/NADH oxidase N-terminal" evidence="4">
    <location>
        <begin position="5"/>
        <end position="346"/>
    </location>
</feature>
<dbReference type="InterPro" id="IPR045247">
    <property type="entry name" value="Oye-like"/>
</dbReference>
<name>A0A973ZZY6_9BRAD</name>
<dbReference type="Pfam" id="PF00724">
    <property type="entry name" value="Oxidored_FMN"/>
    <property type="match status" value="1"/>
</dbReference>
<dbReference type="PANTHER" id="PTHR22893:SF98">
    <property type="entry name" value="OXIDOREDUCTASE"/>
    <property type="match status" value="1"/>
</dbReference>
<evidence type="ECO:0000256" key="3">
    <source>
        <dbReference type="ARBA" id="ARBA00023002"/>
    </source>
</evidence>
<comment type="cofactor">
    <cofactor evidence="1">
        <name>FMN</name>
        <dbReference type="ChEBI" id="CHEBI:58210"/>
    </cofactor>
</comment>
<comment type="similarity">
    <text evidence="2">Belongs to the NADH:flavin oxidoreductase/NADH oxidase family.</text>
</comment>
<dbReference type="GO" id="GO:0010181">
    <property type="term" value="F:FMN binding"/>
    <property type="evidence" value="ECO:0007669"/>
    <property type="project" value="InterPro"/>
</dbReference>
<evidence type="ECO:0000259" key="4">
    <source>
        <dbReference type="Pfam" id="PF00724"/>
    </source>
</evidence>
<sequence>MSSPSLFSPLKVGPYELKHRVVMAPLTRMRAARPSLAPRPLNAEYYAQRATPGGLLIAEASPVVATGFGNPGVPGIYSEAQTAGWREVVDAVHAKGGLIFLQLWHVGRVSHSSFQPDGALPVAPSAVAIPPEFRAMTADGKVVDYETPRALETGEVALMVEAYREGAKNALAAGFDGVEIHGANGYLIEQFLQSRSNLRTDQYGGSIENRVRFLMEVTQVVTEVWGANRVGVRLSPYGIANGSGEADPMPLYSHAIKALDKLGLAYLHFIEPRASGTGRADVDWQNVPSAMVLYRPMWSGVLISAGNVVGDSAERALAEGHADAIAFGRYFISNPDLPRRLQRGYPLTPYHRPTFYAGEEKGYTDYPVHDEMAQA</sequence>
<proteinExistence type="inferred from homology"/>
<dbReference type="GO" id="GO:0005829">
    <property type="term" value="C:cytosol"/>
    <property type="evidence" value="ECO:0007669"/>
    <property type="project" value="TreeGrafter"/>
</dbReference>
<dbReference type="FunFam" id="3.20.20.70:FF:000059">
    <property type="entry name" value="N-ethylmaleimide reductase, FMN-linked"/>
    <property type="match status" value="1"/>
</dbReference>
<reference evidence="5" key="1">
    <citation type="submission" date="2020-06" db="EMBL/GenBank/DDBJ databases">
        <title>Whole Genome Sequence of Bradyrhizobium sp. Strain 1S1.</title>
        <authorList>
            <person name="Bromfield E.S.P."/>
            <person name="Cloutier S."/>
        </authorList>
    </citation>
    <scope>NUCLEOTIDE SEQUENCE [LARGE SCALE GENOMIC DNA]</scope>
    <source>
        <strain evidence="5">1S1</strain>
    </source>
</reference>
<accession>A0A973ZZY6</accession>
<dbReference type="SUPFAM" id="SSF51395">
    <property type="entry name" value="FMN-linked oxidoreductases"/>
    <property type="match status" value="1"/>
</dbReference>
<evidence type="ECO:0000313" key="5">
    <source>
        <dbReference type="EMBL" id="NVI42524.1"/>
    </source>
</evidence>
<dbReference type="EMBL" id="JAAOLE020000001">
    <property type="protein sequence ID" value="NVI42524.1"/>
    <property type="molecule type" value="Genomic_DNA"/>
</dbReference>
<organism evidence="5">
    <name type="scientific">Bradyrhizobium septentrionale</name>
    <dbReference type="NCBI Taxonomy" id="1404411"/>
    <lineage>
        <taxon>Bacteria</taxon>
        <taxon>Pseudomonadati</taxon>
        <taxon>Pseudomonadota</taxon>
        <taxon>Alphaproteobacteria</taxon>
        <taxon>Hyphomicrobiales</taxon>
        <taxon>Nitrobacteraceae</taxon>
        <taxon>Bradyrhizobium</taxon>
    </lineage>
</organism>
<gene>
    <name evidence="5" type="ORF">HAP48_005305</name>
</gene>
<dbReference type="AlphaFoldDB" id="A0A973ZZY6"/>
<dbReference type="Gene3D" id="3.20.20.70">
    <property type="entry name" value="Aldolase class I"/>
    <property type="match status" value="1"/>
</dbReference>
<keyword evidence="3" id="KW-0560">Oxidoreductase</keyword>
<comment type="caution">
    <text evidence="5">The sequence shown here is derived from an EMBL/GenBank/DDBJ whole genome shotgun (WGS) entry which is preliminary data.</text>
</comment>
<protein>
    <submittedName>
        <fullName evidence="5">Alkene reductase</fullName>
    </submittedName>
</protein>
<dbReference type="CDD" id="cd02933">
    <property type="entry name" value="OYE_like_FMN"/>
    <property type="match status" value="1"/>
</dbReference>
<dbReference type="InterPro" id="IPR013785">
    <property type="entry name" value="Aldolase_TIM"/>
</dbReference>
<dbReference type="GO" id="GO:0016628">
    <property type="term" value="F:oxidoreductase activity, acting on the CH-CH group of donors, NAD or NADP as acceptor"/>
    <property type="evidence" value="ECO:0007669"/>
    <property type="project" value="UniProtKB-ARBA"/>
</dbReference>
<dbReference type="InterPro" id="IPR001155">
    <property type="entry name" value="OxRdtase_FMN_N"/>
</dbReference>
<dbReference type="RefSeq" id="WP_166210248.1">
    <property type="nucleotide sequence ID" value="NZ_CP088285.1"/>
</dbReference>
<evidence type="ECO:0000256" key="2">
    <source>
        <dbReference type="ARBA" id="ARBA00005979"/>
    </source>
</evidence>
<evidence type="ECO:0000256" key="1">
    <source>
        <dbReference type="ARBA" id="ARBA00001917"/>
    </source>
</evidence>
<dbReference type="PANTHER" id="PTHR22893">
    <property type="entry name" value="NADH OXIDOREDUCTASE-RELATED"/>
    <property type="match status" value="1"/>
</dbReference>